<dbReference type="InterPro" id="IPR043429">
    <property type="entry name" value="ArtM/GltK/GlnP/TcyL/YhdX-like"/>
</dbReference>
<dbReference type="PATRIC" id="fig|520767.4.peg.347"/>
<dbReference type="PANTHER" id="PTHR30614">
    <property type="entry name" value="MEMBRANE COMPONENT OF AMINO ACID ABC TRANSPORTER"/>
    <property type="match status" value="1"/>
</dbReference>
<dbReference type="CDD" id="cd06261">
    <property type="entry name" value="TM_PBP2"/>
    <property type="match status" value="1"/>
</dbReference>
<dbReference type="SUPFAM" id="SSF161098">
    <property type="entry name" value="MetI-like"/>
    <property type="match status" value="1"/>
</dbReference>
<dbReference type="AlphaFoldDB" id="A0A161QDI3"/>
<keyword evidence="5" id="KW-0029">Amino-acid transport</keyword>
<evidence type="ECO:0000256" key="2">
    <source>
        <dbReference type="ARBA" id="ARBA00022448"/>
    </source>
</evidence>
<evidence type="ECO:0000256" key="8">
    <source>
        <dbReference type="RuleBase" id="RU363032"/>
    </source>
</evidence>
<evidence type="ECO:0000256" key="1">
    <source>
        <dbReference type="ARBA" id="ARBA00004651"/>
    </source>
</evidence>
<dbReference type="GO" id="GO:0043190">
    <property type="term" value="C:ATP-binding cassette (ABC) transporter complex"/>
    <property type="evidence" value="ECO:0007669"/>
    <property type="project" value="InterPro"/>
</dbReference>
<keyword evidence="3" id="KW-1003">Cell membrane</keyword>
<dbReference type="InterPro" id="IPR000515">
    <property type="entry name" value="MetI-like"/>
</dbReference>
<organism evidence="10 11">
    <name type="scientific">Thermovenabulum gondwanense</name>
    <dbReference type="NCBI Taxonomy" id="520767"/>
    <lineage>
        <taxon>Bacteria</taxon>
        <taxon>Bacillati</taxon>
        <taxon>Bacillota</taxon>
        <taxon>Clostridia</taxon>
        <taxon>Thermosediminibacterales</taxon>
        <taxon>Thermosediminibacteraceae</taxon>
        <taxon>Thermovenabulum</taxon>
    </lineage>
</organism>
<evidence type="ECO:0000256" key="3">
    <source>
        <dbReference type="ARBA" id="ARBA00022475"/>
    </source>
</evidence>
<dbReference type="Pfam" id="PF00528">
    <property type="entry name" value="BPD_transp_1"/>
    <property type="match status" value="1"/>
</dbReference>
<dbReference type="InterPro" id="IPR035906">
    <property type="entry name" value="MetI-like_sf"/>
</dbReference>
<dbReference type="FunFam" id="1.10.3720.10:FF:000033">
    <property type="entry name" value="Polar amino acid ABC transporter permease"/>
    <property type="match status" value="1"/>
</dbReference>
<evidence type="ECO:0000256" key="4">
    <source>
        <dbReference type="ARBA" id="ARBA00022692"/>
    </source>
</evidence>
<keyword evidence="6 8" id="KW-1133">Transmembrane helix</keyword>
<feature type="transmembrane region" description="Helical" evidence="8">
    <location>
        <begin position="181"/>
        <end position="201"/>
    </location>
</feature>
<comment type="caution">
    <text evidence="10">The sequence shown here is derived from an EMBL/GenBank/DDBJ whole genome shotgun (WGS) entry which is preliminary data.</text>
</comment>
<keyword evidence="7 8" id="KW-0472">Membrane</keyword>
<dbReference type="Gene3D" id="1.10.3720.10">
    <property type="entry name" value="MetI-like"/>
    <property type="match status" value="1"/>
</dbReference>
<feature type="domain" description="ABC transmembrane type-1" evidence="9">
    <location>
        <begin position="12"/>
        <end position="200"/>
    </location>
</feature>
<gene>
    <name evidence="10" type="primary">yecS</name>
    <name evidence="10" type="ORF">ATZ99_03440</name>
</gene>
<comment type="subcellular location">
    <subcellularLocation>
        <location evidence="1 8">Cell membrane</location>
        <topology evidence="1 8">Multi-pass membrane protein</topology>
    </subcellularLocation>
</comment>
<name>A0A161QDI3_9FIRM</name>
<keyword evidence="2 8" id="KW-0813">Transport</keyword>
<dbReference type="GO" id="GO:0006865">
    <property type="term" value="P:amino acid transport"/>
    <property type="evidence" value="ECO:0007669"/>
    <property type="project" value="UniProtKB-KW"/>
</dbReference>
<dbReference type="PROSITE" id="PS50928">
    <property type="entry name" value="ABC_TM1"/>
    <property type="match status" value="1"/>
</dbReference>
<proteinExistence type="inferred from homology"/>
<protein>
    <submittedName>
        <fullName evidence="10">Inner membrane amino-acid ABC transporter permease protein YecS</fullName>
    </submittedName>
</protein>
<feature type="transmembrane region" description="Helical" evidence="8">
    <location>
        <begin position="12"/>
        <end position="38"/>
    </location>
</feature>
<comment type="similarity">
    <text evidence="8">Belongs to the binding-protein-dependent transport system permease family.</text>
</comment>
<reference evidence="10 11" key="1">
    <citation type="submission" date="2015-12" db="EMBL/GenBank/DDBJ databases">
        <title>Draft genome of Thermovenabulum gondwanense isolated from a red thermophilic microbial mat colonisisng an outflow channel of a bore well.</title>
        <authorList>
            <person name="Patel B.K."/>
        </authorList>
    </citation>
    <scope>NUCLEOTIDE SEQUENCE [LARGE SCALE GENOMIC DNA]</scope>
    <source>
        <strain evidence="10 11">R270</strain>
    </source>
</reference>
<sequence length="211" mass="23572">MLSLIPVLTKGAMVTIELTVLSVIFGTVWGLILSLMKISRNLIFREFSSFYIYVIRGTPLLLQLFAIYYGLPFFGINLSPFLSAVCGMSLNSAAYIAEIIRAGIESIDKGQMEAAKALGMTYSQAMRRVILPQAFKRIIPPMGNEFIALLKDSSLVSSIAMTDLMRAALQMYSNSFRPVEVFLTAGILYLVLTTFFTLIFGRVERRMSVYE</sequence>
<dbReference type="InterPro" id="IPR010065">
    <property type="entry name" value="AA_ABC_transptr_permease_3TM"/>
</dbReference>
<keyword evidence="11" id="KW-1185">Reference proteome</keyword>
<dbReference type="STRING" id="520767.ATZ99_03440"/>
<dbReference type="PANTHER" id="PTHR30614:SF0">
    <property type="entry name" value="L-CYSTINE TRANSPORT SYSTEM PERMEASE PROTEIN TCYL"/>
    <property type="match status" value="1"/>
</dbReference>
<keyword evidence="4 8" id="KW-0812">Transmembrane</keyword>
<dbReference type="GO" id="GO:0022857">
    <property type="term" value="F:transmembrane transporter activity"/>
    <property type="evidence" value="ECO:0007669"/>
    <property type="project" value="InterPro"/>
</dbReference>
<accession>A0A161QDI3</accession>
<dbReference type="Proteomes" id="UP000075737">
    <property type="component" value="Unassembled WGS sequence"/>
</dbReference>
<dbReference type="NCBIfam" id="TIGR01726">
    <property type="entry name" value="HEQRo_perm_3TM"/>
    <property type="match status" value="1"/>
</dbReference>
<evidence type="ECO:0000256" key="5">
    <source>
        <dbReference type="ARBA" id="ARBA00022970"/>
    </source>
</evidence>
<evidence type="ECO:0000313" key="11">
    <source>
        <dbReference type="Proteomes" id="UP000075737"/>
    </source>
</evidence>
<evidence type="ECO:0000259" key="9">
    <source>
        <dbReference type="PROSITE" id="PS50928"/>
    </source>
</evidence>
<dbReference type="EMBL" id="LOHZ01000019">
    <property type="protein sequence ID" value="KYO68033.1"/>
    <property type="molecule type" value="Genomic_DNA"/>
</dbReference>
<evidence type="ECO:0000313" key="10">
    <source>
        <dbReference type="EMBL" id="KYO68033.1"/>
    </source>
</evidence>
<feature type="transmembrane region" description="Helical" evidence="8">
    <location>
        <begin position="50"/>
        <end position="71"/>
    </location>
</feature>
<evidence type="ECO:0000256" key="7">
    <source>
        <dbReference type="ARBA" id="ARBA00023136"/>
    </source>
</evidence>
<evidence type="ECO:0000256" key="6">
    <source>
        <dbReference type="ARBA" id="ARBA00022989"/>
    </source>
</evidence>